<dbReference type="SMART" id="SM00028">
    <property type="entry name" value="TPR"/>
    <property type="match status" value="5"/>
</dbReference>
<dbReference type="FunFam" id="3.40.50.2000:FF:000110">
    <property type="entry name" value="UDP-N-acetylglucosaminyltransferase protein"/>
    <property type="match status" value="1"/>
</dbReference>
<evidence type="ECO:0000256" key="5">
    <source>
        <dbReference type="ARBA" id="ARBA00022679"/>
    </source>
</evidence>
<evidence type="ECO:0000256" key="8">
    <source>
        <dbReference type="PROSITE-ProRule" id="PRU00339"/>
    </source>
</evidence>
<evidence type="ECO:0000256" key="2">
    <source>
        <dbReference type="ARBA" id="ARBA00005386"/>
    </source>
</evidence>
<dbReference type="EMBL" id="MU004181">
    <property type="protein sequence ID" value="KAF2502477.1"/>
    <property type="molecule type" value="Genomic_DNA"/>
</dbReference>
<evidence type="ECO:0000256" key="3">
    <source>
        <dbReference type="ARBA" id="ARBA00011970"/>
    </source>
</evidence>
<feature type="region of interest" description="Disordered" evidence="9">
    <location>
        <begin position="356"/>
        <end position="375"/>
    </location>
</feature>
<feature type="compositionally biased region" description="Polar residues" evidence="9">
    <location>
        <begin position="449"/>
        <end position="461"/>
    </location>
</feature>
<feature type="compositionally biased region" description="Low complexity" evidence="9">
    <location>
        <begin position="495"/>
        <end position="508"/>
    </location>
</feature>
<comment type="pathway">
    <text evidence="1">Protein modification; protein glycosylation.</text>
</comment>
<dbReference type="GO" id="GO:0006493">
    <property type="term" value="P:protein O-linked glycosylation"/>
    <property type="evidence" value="ECO:0007669"/>
    <property type="project" value="TreeGrafter"/>
</dbReference>
<feature type="region of interest" description="Disordered" evidence="9">
    <location>
        <begin position="428"/>
        <end position="530"/>
    </location>
</feature>
<dbReference type="InterPro" id="IPR029489">
    <property type="entry name" value="OGT/SEC/SPY_C"/>
</dbReference>
<protein>
    <recommendedName>
        <fullName evidence="3">protein O-GlcNAc transferase</fullName>
        <ecNumber evidence="3">2.4.1.255</ecNumber>
    </recommendedName>
</protein>
<keyword evidence="7 8" id="KW-0802">TPR repeat</keyword>
<name>A0A6A6RG57_9PEZI</name>
<accession>A0A6A6RG57</accession>
<reference evidence="11" key="1">
    <citation type="journal article" date="2020" name="Stud. Mycol.">
        <title>101 Dothideomycetes genomes: a test case for predicting lifestyles and emergence of pathogens.</title>
        <authorList>
            <person name="Haridas S."/>
            <person name="Albert R."/>
            <person name="Binder M."/>
            <person name="Bloem J."/>
            <person name="Labutti K."/>
            <person name="Salamov A."/>
            <person name="Andreopoulos B."/>
            <person name="Baker S."/>
            <person name="Barry K."/>
            <person name="Bills G."/>
            <person name="Bluhm B."/>
            <person name="Cannon C."/>
            <person name="Castanera R."/>
            <person name="Culley D."/>
            <person name="Daum C."/>
            <person name="Ezra D."/>
            <person name="Gonzalez J."/>
            <person name="Henrissat B."/>
            <person name="Kuo A."/>
            <person name="Liang C."/>
            <person name="Lipzen A."/>
            <person name="Lutzoni F."/>
            <person name="Magnuson J."/>
            <person name="Mondo S."/>
            <person name="Nolan M."/>
            <person name="Ohm R."/>
            <person name="Pangilinan J."/>
            <person name="Park H.-J."/>
            <person name="Ramirez L."/>
            <person name="Alfaro M."/>
            <person name="Sun H."/>
            <person name="Tritt A."/>
            <person name="Yoshinaga Y."/>
            <person name="Zwiers L.-H."/>
            <person name="Turgeon B."/>
            <person name="Goodwin S."/>
            <person name="Spatafora J."/>
            <person name="Crous P."/>
            <person name="Grigoriev I."/>
        </authorList>
    </citation>
    <scope>NUCLEOTIDE SEQUENCE</scope>
    <source>
        <strain evidence="11">CBS 269.34</strain>
    </source>
</reference>
<evidence type="ECO:0000256" key="1">
    <source>
        <dbReference type="ARBA" id="ARBA00004922"/>
    </source>
</evidence>
<evidence type="ECO:0000256" key="6">
    <source>
        <dbReference type="ARBA" id="ARBA00022737"/>
    </source>
</evidence>
<keyword evidence="5" id="KW-0808">Transferase</keyword>
<dbReference type="Proteomes" id="UP000799750">
    <property type="component" value="Unassembled WGS sequence"/>
</dbReference>
<keyword evidence="12" id="KW-1185">Reference proteome</keyword>
<gene>
    <name evidence="11" type="ORF">BU16DRAFT_9986</name>
</gene>
<feature type="compositionally biased region" description="Polar residues" evidence="9">
    <location>
        <begin position="365"/>
        <end position="375"/>
    </location>
</feature>
<dbReference type="Gene3D" id="1.25.40.10">
    <property type="entry name" value="Tetratricopeptide repeat domain"/>
    <property type="match status" value="2"/>
</dbReference>
<dbReference type="SUPFAM" id="SSF48452">
    <property type="entry name" value="TPR-like"/>
    <property type="match status" value="1"/>
</dbReference>
<dbReference type="InterPro" id="IPR019734">
    <property type="entry name" value="TPR_rpt"/>
</dbReference>
<evidence type="ECO:0000259" key="10">
    <source>
        <dbReference type="Pfam" id="PF13844"/>
    </source>
</evidence>
<dbReference type="Gene3D" id="3.40.50.11380">
    <property type="match status" value="1"/>
</dbReference>
<feature type="compositionally biased region" description="Pro residues" evidence="9">
    <location>
        <begin position="434"/>
        <end position="446"/>
    </location>
</feature>
<evidence type="ECO:0000256" key="4">
    <source>
        <dbReference type="ARBA" id="ARBA00022676"/>
    </source>
</evidence>
<feature type="region of interest" description="Disordered" evidence="9">
    <location>
        <begin position="322"/>
        <end position="343"/>
    </location>
</feature>
<evidence type="ECO:0000256" key="7">
    <source>
        <dbReference type="ARBA" id="ARBA00022803"/>
    </source>
</evidence>
<dbReference type="Pfam" id="PF13844">
    <property type="entry name" value="Glyco_transf_41"/>
    <property type="match status" value="2"/>
</dbReference>
<dbReference type="Gene3D" id="3.40.50.2000">
    <property type="entry name" value="Glycogen Phosphorylase B"/>
    <property type="match status" value="1"/>
</dbReference>
<feature type="repeat" description="TPR" evidence="8">
    <location>
        <begin position="1011"/>
        <end position="1044"/>
    </location>
</feature>
<comment type="similarity">
    <text evidence="2">Belongs to the glycosyltransferase 41 family. O-GlcNAc transferase subfamily.</text>
</comment>
<dbReference type="GO" id="GO:0097363">
    <property type="term" value="F:protein O-acetylglucosaminyltransferase activity"/>
    <property type="evidence" value="ECO:0007669"/>
    <property type="project" value="UniProtKB-EC"/>
</dbReference>
<feature type="repeat" description="TPR" evidence="8">
    <location>
        <begin position="977"/>
        <end position="1010"/>
    </location>
</feature>
<evidence type="ECO:0000313" key="11">
    <source>
        <dbReference type="EMBL" id="KAF2502477.1"/>
    </source>
</evidence>
<keyword evidence="6" id="KW-0677">Repeat</keyword>
<organism evidence="11 12">
    <name type="scientific">Lophium mytilinum</name>
    <dbReference type="NCBI Taxonomy" id="390894"/>
    <lineage>
        <taxon>Eukaryota</taxon>
        <taxon>Fungi</taxon>
        <taxon>Dikarya</taxon>
        <taxon>Ascomycota</taxon>
        <taxon>Pezizomycotina</taxon>
        <taxon>Dothideomycetes</taxon>
        <taxon>Pleosporomycetidae</taxon>
        <taxon>Mytilinidiales</taxon>
        <taxon>Mytilinidiaceae</taxon>
        <taxon>Lophium</taxon>
    </lineage>
</organism>
<keyword evidence="4" id="KW-0328">Glycosyltransferase</keyword>
<evidence type="ECO:0000313" key="12">
    <source>
        <dbReference type="Proteomes" id="UP000799750"/>
    </source>
</evidence>
<dbReference type="OrthoDB" id="421121at2759"/>
<feature type="domain" description="O-GlcNAc transferase C-terminal" evidence="10">
    <location>
        <begin position="1212"/>
        <end position="1397"/>
    </location>
</feature>
<dbReference type="EC" id="2.4.1.255" evidence="3"/>
<feature type="domain" description="O-GlcNAc transferase C-terminal" evidence="10">
    <location>
        <begin position="1472"/>
        <end position="1673"/>
    </location>
</feature>
<dbReference type="InterPro" id="IPR011990">
    <property type="entry name" value="TPR-like_helical_dom_sf"/>
</dbReference>
<sequence>MTMVRQYPPLPTQQTQLFTFNTPAAPSDSLPISPRSAARRNAPGHEQWSAGHPRMPQQYAHPLQRQNSHQQYTEQRGQGQVEVKHPEHMLRRKTPNGILAAAYDGTSVEQTERPHASKHVLLPVTADEPTHLNSAVFPHSLTQNLPIRSPASVFNGYGQVNQEPQSVNWHARKNSWTNSQNTLPNFDSMLNQLPADQDLVYRFYGQQFCGAMDPQFHTQLAPTVSNDQGPYGPYWYDGTFIPYRPAAMRDPRYYHHPASTWSSAHQQGYLGKGMGDWQAFNPPVPNANLLQQTPFPGSIPLPPGNSYNIDGAALDQPLPYSIRNGEPTHHTYHHGRNQGPEYQNLNLNTQFRQRTSHTPLDVHSSHSSGQTTPVLDLTPISTPISDSEFGPHSSNAQLREKVFNWAHTVYIDLLKYLQQTRKANAHIRHANGQPPRPNIYPKPPRQPGANFSSSNTNNSGKTYDRRISNPGTLSQALSAEHDDPNFQNKHKRPSLSHGRSSSLWSPSPAEQRDPEAQRRASWQQQMGSPGLMHLHNQINDSARTLRRTSGSITGLQPSVFSSTVANSALESITKHCSESSWKWIDGMLLGGCLAYALGDYQKALGWYSRILDLDADHVEAISNLAATLLALQRKQDAEQYWIRAVKLRPSYFEAVEHLIGLLCTDHRGKEAVQIIEHVERSLRYFKSGELSKNLDVQSERSTSMSRSPAVSEVSDKPVFEFFDGDGETVFKDLDELPGSDQPGFGSSGYAIPGSDNGRILALVHAKGNMLYALGDNVGAAKAFESAVLIAAGRQIQGIEGLIRHILSVIGQGETTADGRRVPISHDPILLGPEPALKTSQLCFPPHGQLPGLKFVSSEGMARKAAISTTSNSLLSLAKIFQDGMSTNSPKSSAYQTSYSVREILALYYLSLSLQPSPSTANNVGILLSSVQQSAPSKHIPVSAPIPKPIIPGLVPGSGIALALMHYNYGLLLDSKHAHLYTNLGSLLKDIGQLDVAINMYEQAVACDGNFDIALANLANAVKDKGRISDAITYYRRAVNASPDFAEAVCGLANALNSVCGWAGRGGIASDSGTRDRWHVDDKGMLLDAKLPGASSSGWIKRVVDLVEKQLGDGENWGLGVIDQRFVESIIRSLTLIEGGVSDLKEKEKSMKSTLASWRGQKWEGARVVRLVERVIRRVTWQWYQDKYVKGMPRPTTWYRRPQLPGALTVPAAPTVLPFHTFTCPMSAKQIRLISQRNGLRISCSTLKAPWIPPTVFAPPPPPKPYLKVGYVSSDFNNHPLAHLMQSVFGLHDRSRAKAYCYATTASDGSVHRQQIEKESPVFYDASNWSAERLVNQIVQDGIHILINLNGYTRGARNEVFAARPAPIQMSFMGFAGTLGAEWCDYLLADDTAVPPSTLRKWRRNVDIEDNFVDDNSGGTDDEWVYGENIIFSRDTFFCCDHRQSAPDSQGKQLDWEDEQVRRWKMRKELFPNLPDDAIILGNFNQLYKIEPTTFRTWLRILARLPNAVLWLLRFPDLGETNLKQTAHAWAGPEVASRVIFTDVAQKHMHIARARVCDLFLDTPECNAHTTAADVLWSGTPLLTLPRYRYKMCSRMAASILKGALPRNADGVQAARDLIAGSEEEYEEAAVRLGKECVYEGYRATGRLAALRKLLYESRWKSALFDTKRWVRDLEEAYERAWGMWVRGEGGDIWLEGKRPS</sequence>
<dbReference type="PANTHER" id="PTHR44998">
    <property type="match status" value="1"/>
</dbReference>
<dbReference type="FunFam" id="1.25.40.10:FF:000552">
    <property type="entry name" value="UDP-N-acetylglucosaminyltransferase (AFU_orthologue AFUA_1G03380)"/>
    <property type="match status" value="1"/>
</dbReference>
<dbReference type="FunFam" id="3.40.50.11380:FF:000004">
    <property type="entry name" value="UDP-N-acetylglucosaminyltransferase (AFU_orthologue AFUA_1G03380)"/>
    <property type="match status" value="1"/>
</dbReference>
<feature type="compositionally biased region" description="Polar residues" evidence="9">
    <location>
        <begin position="64"/>
        <end position="78"/>
    </location>
</feature>
<evidence type="ECO:0000256" key="9">
    <source>
        <dbReference type="SAM" id="MobiDB-lite"/>
    </source>
</evidence>
<proteinExistence type="inferred from homology"/>
<dbReference type="PANTHER" id="PTHR44998:SF1">
    <property type="entry name" value="UDP-N-ACETYLGLUCOSAMINE--PEPTIDE N-ACETYLGLUCOSAMINYLTRANSFERASE 110 KDA SUBUNIT"/>
    <property type="match status" value="1"/>
</dbReference>
<dbReference type="PROSITE" id="PS50005">
    <property type="entry name" value="TPR"/>
    <property type="match status" value="2"/>
</dbReference>
<dbReference type="Pfam" id="PF13432">
    <property type="entry name" value="TPR_16"/>
    <property type="match status" value="2"/>
</dbReference>
<feature type="region of interest" description="Disordered" evidence="9">
    <location>
        <begin position="21"/>
        <end position="88"/>
    </location>
</feature>